<organism evidence="1 2">
    <name type="scientific">Ensete ventricosum</name>
    <name type="common">Abyssinian banana</name>
    <name type="synonym">Musa ensete</name>
    <dbReference type="NCBI Taxonomy" id="4639"/>
    <lineage>
        <taxon>Eukaryota</taxon>
        <taxon>Viridiplantae</taxon>
        <taxon>Streptophyta</taxon>
        <taxon>Embryophyta</taxon>
        <taxon>Tracheophyta</taxon>
        <taxon>Spermatophyta</taxon>
        <taxon>Magnoliopsida</taxon>
        <taxon>Liliopsida</taxon>
        <taxon>Zingiberales</taxon>
        <taxon>Musaceae</taxon>
        <taxon>Ensete</taxon>
    </lineage>
</organism>
<dbReference type="EMBL" id="AMZH03018051">
    <property type="protein sequence ID" value="RRT42129.1"/>
    <property type="molecule type" value="Genomic_DNA"/>
</dbReference>
<proteinExistence type="predicted"/>
<name>A0A426XRL9_ENSVE</name>
<dbReference type="AlphaFoldDB" id="A0A426XRL9"/>
<evidence type="ECO:0000313" key="1">
    <source>
        <dbReference type="EMBL" id="RRT42129.1"/>
    </source>
</evidence>
<gene>
    <name evidence="1" type="ORF">B296_00038224</name>
</gene>
<evidence type="ECO:0000313" key="2">
    <source>
        <dbReference type="Proteomes" id="UP000287651"/>
    </source>
</evidence>
<reference evidence="1 2" key="1">
    <citation type="journal article" date="2014" name="Agronomy (Basel)">
        <title>A Draft Genome Sequence for Ensete ventricosum, the Drought-Tolerant Tree Against Hunger.</title>
        <authorList>
            <person name="Harrison J."/>
            <person name="Moore K.A."/>
            <person name="Paszkiewicz K."/>
            <person name="Jones T."/>
            <person name="Grant M."/>
            <person name="Ambacheew D."/>
            <person name="Muzemil S."/>
            <person name="Studholme D.J."/>
        </authorList>
    </citation>
    <scope>NUCLEOTIDE SEQUENCE [LARGE SCALE GENOMIC DNA]</scope>
</reference>
<accession>A0A426XRL9</accession>
<dbReference type="Proteomes" id="UP000287651">
    <property type="component" value="Unassembled WGS sequence"/>
</dbReference>
<sequence>MFLLVRDANNKEGQWVSTSNGVRRGRGSGSSRVRKVAGSGEGWLRLLAIVGQGYDRGGYGRCNCGRGKKIRKARLEATTTAREDGCCLRLHDGEEE</sequence>
<protein>
    <submittedName>
        <fullName evidence="1">Uncharacterized protein</fullName>
    </submittedName>
</protein>
<comment type="caution">
    <text evidence="1">The sequence shown here is derived from an EMBL/GenBank/DDBJ whole genome shotgun (WGS) entry which is preliminary data.</text>
</comment>